<dbReference type="EMBL" id="JAAIWK010000006">
    <property type="protein sequence ID" value="NEY19477.1"/>
    <property type="molecule type" value="Genomic_DNA"/>
</dbReference>
<keyword evidence="2" id="KW-1185">Reference proteome</keyword>
<accession>A0A6M0P4P5</accession>
<organism evidence="1 2">
    <name type="scientific">Heyndrickxia ginsengihumi</name>
    <dbReference type="NCBI Taxonomy" id="363870"/>
    <lineage>
        <taxon>Bacteria</taxon>
        <taxon>Bacillati</taxon>
        <taxon>Bacillota</taxon>
        <taxon>Bacilli</taxon>
        <taxon>Bacillales</taxon>
        <taxon>Bacillaceae</taxon>
        <taxon>Heyndrickxia</taxon>
    </lineage>
</organism>
<dbReference type="AlphaFoldDB" id="A0A6M0P4P5"/>
<evidence type="ECO:0008006" key="3">
    <source>
        <dbReference type="Google" id="ProtNLM"/>
    </source>
</evidence>
<sequence>MTNKEIMEKYGIRNTSQIKTWMKWYRDGEIYRFDQPIGKQ</sequence>
<evidence type="ECO:0000313" key="1">
    <source>
        <dbReference type="EMBL" id="NEY19477.1"/>
    </source>
</evidence>
<name>A0A6M0P4P5_9BACI</name>
<evidence type="ECO:0000313" key="2">
    <source>
        <dbReference type="Proteomes" id="UP000476934"/>
    </source>
</evidence>
<proteinExistence type="predicted"/>
<protein>
    <recommendedName>
        <fullName evidence="3">Transposase</fullName>
    </recommendedName>
</protein>
<dbReference type="Proteomes" id="UP000476934">
    <property type="component" value="Unassembled WGS sequence"/>
</dbReference>
<comment type="caution">
    <text evidence="1">The sequence shown here is derived from an EMBL/GenBank/DDBJ whole genome shotgun (WGS) entry which is preliminary data.</text>
</comment>
<dbReference type="OrthoDB" id="9781005at2"/>
<gene>
    <name evidence="1" type="ORF">G4D61_05780</name>
</gene>
<reference evidence="1 2" key="1">
    <citation type="submission" date="2020-03" db="EMBL/GenBank/DDBJ databases">
        <title>Bacillus aquiflavi sp. nov., isolated from yellow water of strong flavor Chinese baijiu in Yibin region of China.</title>
        <authorList>
            <person name="Xie J."/>
        </authorList>
    </citation>
    <scope>NUCLEOTIDE SEQUENCE [LARGE SCALE GENOMIC DNA]</scope>
    <source>
        <strain evidence="1 2">Gsoil 114</strain>
    </source>
</reference>